<keyword evidence="2" id="KW-0812">Transmembrane</keyword>
<keyword evidence="4" id="KW-0472">Membrane</keyword>
<feature type="domain" description="SLC26A/SulP transporter" evidence="6">
    <location>
        <begin position="82"/>
        <end position="384"/>
    </location>
</feature>
<evidence type="ECO:0000256" key="3">
    <source>
        <dbReference type="ARBA" id="ARBA00022989"/>
    </source>
</evidence>
<feature type="compositionally biased region" description="Basic and acidic residues" evidence="5">
    <location>
        <begin position="54"/>
        <end position="64"/>
    </location>
</feature>
<accession>A0A1I8JMS5</accession>
<dbReference type="InterPro" id="IPR001902">
    <property type="entry name" value="SLC26A/SulP_fam"/>
</dbReference>
<name>A0A1I8JMS5_9PLAT</name>
<reference evidence="8" key="1">
    <citation type="submission" date="2016-11" db="UniProtKB">
        <authorList>
            <consortium name="WormBaseParasite"/>
        </authorList>
    </citation>
    <scope>IDENTIFICATION</scope>
</reference>
<protein>
    <submittedName>
        <fullName evidence="8">Sulfate_transp domain-containing protein</fullName>
    </submittedName>
</protein>
<evidence type="ECO:0000256" key="5">
    <source>
        <dbReference type="SAM" id="MobiDB-lite"/>
    </source>
</evidence>
<proteinExistence type="predicted"/>
<dbReference type="Pfam" id="PF00916">
    <property type="entry name" value="Sulfate_transp"/>
    <property type="match status" value="1"/>
</dbReference>
<evidence type="ECO:0000256" key="4">
    <source>
        <dbReference type="ARBA" id="ARBA00023136"/>
    </source>
</evidence>
<dbReference type="PANTHER" id="PTHR11814">
    <property type="entry name" value="SULFATE TRANSPORTER"/>
    <property type="match status" value="1"/>
</dbReference>
<dbReference type="GO" id="GO:0016020">
    <property type="term" value="C:membrane"/>
    <property type="evidence" value="ECO:0007669"/>
    <property type="project" value="UniProtKB-SubCell"/>
</dbReference>
<sequence length="402" mass="43835">SEEAPTASFLSSGQSSLYCIYDEFKGIGRDRQHCKRYELCIEFWDKKLAKLRQDAVRPDRRPDGDPAGPRLRATSQAAGSVRPLYSAFMGPFVYCLLGTSKDASLAPPPSCRCSPRSYNAAPGVTSKSAVYAVLIVLRLRHRAVSLLGAMRLGVIVNFISLPVVSGFTTSAAVTIAWSQVKLLAIFSPTARSRCWAARGIFQLARAVCVRNLQDIGAPTVWDLTLGLSCMALLLVLMRDISKSVEDRRNGGWRCPPWCQEFQSLSSDLSAQPQRLIVACASLVAFSLKSVDLGDKLTLTQKVDSRLPPFPPARLSADMNGTQDIGIGFAVVPFIGLVESYRYRPSFRSQRQLQIDVPARELIAIALSNLAAALCPPTSGAVTGSVHHQPSLAFDEDFPSERK</sequence>
<keyword evidence="3" id="KW-1133">Transmembrane helix</keyword>
<evidence type="ECO:0000256" key="1">
    <source>
        <dbReference type="ARBA" id="ARBA00004141"/>
    </source>
</evidence>
<evidence type="ECO:0000313" key="8">
    <source>
        <dbReference type="WBParaSite" id="snap_masked-unitig_27527-processed-gene-0.0-mRNA-1"/>
    </source>
</evidence>
<evidence type="ECO:0000256" key="2">
    <source>
        <dbReference type="ARBA" id="ARBA00022692"/>
    </source>
</evidence>
<dbReference type="InterPro" id="IPR011547">
    <property type="entry name" value="SLC26A/SulP_dom"/>
</dbReference>
<feature type="region of interest" description="Disordered" evidence="5">
    <location>
        <begin position="54"/>
        <end position="75"/>
    </location>
</feature>
<comment type="subcellular location">
    <subcellularLocation>
        <location evidence="1">Membrane</location>
        <topology evidence="1">Multi-pass membrane protein</topology>
    </subcellularLocation>
</comment>
<dbReference type="GO" id="GO:0055085">
    <property type="term" value="P:transmembrane transport"/>
    <property type="evidence" value="ECO:0007669"/>
    <property type="project" value="InterPro"/>
</dbReference>
<evidence type="ECO:0000313" key="7">
    <source>
        <dbReference type="Proteomes" id="UP000095280"/>
    </source>
</evidence>
<organism evidence="7 8">
    <name type="scientific">Macrostomum lignano</name>
    <dbReference type="NCBI Taxonomy" id="282301"/>
    <lineage>
        <taxon>Eukaryota</taxon>
        <taxon>Metazoa</taxon>
        <taxon>Spiralia</taxon>
        <taxon>Lophotrochozoa</taxon>
        <taxon>Platyhelminthes</taxon>
        <taxon>Rhabditophora</taxon>
        <taxon>Macrostomorpha</taxon>
        <taxon>Macrostomida</taxon>
        <taxon>Macrostomidae</taxon>
        <taxon>Macrostomum</taxon>
    </lineage>
</organism>
<dbReference type="AlphaFoldDB" id="A0A1I8JMS5"/>
<dbReference type="WBParaSite" id="snap_masked-unitig_27527-processed-gene-0.0-mRNA-1">
    <property type="protein sequence ID" value="snap_masked-unitig_27527-processed-gene-0.0-mRNA-1"/>
    <property type="gene ID" value="snap_masked-unitig_27527-processed-gene-0.0"/>
</dbReference>
<dbReference type="Proteomes" id="UP000095280">
    <property type="component" value="Unplaced"/>
</dbReference>
<keyword evidence="7" id="KW-1185">Reference proteome</keyword>
<evidence type="ECO:0000259" key="6">
    <source>
        <dbReference type="Pfam" id="PF00916"/>
    </source>
</evidence>